<proteinExistence type="inferred from homology"/>
<dbReference type="EMBL" id="JBHUME010000009">
    <property type="protein sequence ID" value="MFD2613828.1"/>
    <property type="molecule type" value="Genomic_DNA"/>
</dbReference>
<dbReference type="SUPFAM" id="SSF110710">
    <property type="entry name" value="TTHA0583/YokD-like"/>
    <property type="match status" value="1"/>
</dbReference>
<gene>
    <name evidence="5" type="ORF">ACFSUF_15535</name>
</gene>
<protein>
    <recommendedName>
        <fullName evidence="4">Aminoglycoside N(3)-acetyltransferase</fullName>
        <ecNumber evidence="4">2.3.1.-</ecNumber>
    </recommendedName>
</protein>
<reference evidence="6" key="1">
    <citation type="journal article" date="2019" name="Int. J. Syst. Evol. Microbiol.">
        <title>The Global Catalogue of Microorganisms (GCM) 10K type strain sequencing project: providing services to taxonomists for standard genome sequencing and annotation.</title>
        <authorList>
            <consortium name="The Broad Institute Genomics Platform"/>
            <consortium name="The Broad Institute Genome Sequencing Center for Infectious Disease"/>
            <person name="Wu L."/>
            <person name="Ma J."/>
        </authorList>
    </citation>
    <scope>NUCLEOTIDE SEQUENCE [LARGE SCALE GENOMIC DNA]</scope>
    <source>
        <strain evidence="6">KCTC 3950</strain>
    </source>
</reference>
<dbReference type="EC" id="2.3.1.-" evidence="4"/>
<dbReference type="InterPro" id="IPR028345">
    <property type="entry name" value="Antibiotic_NAT-like"/>
</dbReference>
<comment type="caution">
    <text evidence="5">The sequence shown here is derived from an EMBL/GenBank/DDBJ whole genome shotgun (WGS) entry which is preliminary data.</text>
</comment>
<evidence type="ECO:0000313" key="6">
    <source>
        <dbReference type="Proteomes" id="UP001597541"/>
    </source>
</evidence>
<comment type="catalytic activity">
    <reaction evidence="4">
        <text>a 2-deoxystreptamine antibiotic + acetyl-CoA = an N(3)-acetyl-2-deoxystreptamine antibiotic + CoA + H(+)</text>
        <dbReference type="Rhea" id="RHEA:12665"/>
        <dbReference type="ChEBI" id="CHEBI:15378"/>
        <dbReference type="ChEBI" id="CHEBI:57287"/>
        <dbReference type="ChEBI" id="CHEBI:57288"/>
        <dbReference type="ChEBI" id="CHEBI:57921"/>
        <dbReference type="ChEBI" id="CHEBI:77452"/>
        <dbReference type="EC" id="2.3.1.81"/>
    </reaction>
</comment>
<sequence length="271" mass="29905">MQMERMITASGLQKDLEALGVTKGMTVIVHSSLKALGGWVCGGPQAFIEALEGAVGPEGTVVMPTQSGDLSEPCYWMRPPVPEEWWETIRQEMPAYDPSLTPTRGVGIVPETFRKQQGVSRSSHPQWSFAAWGRHAPQVTEHHGLDQGLGDPSPLGRLYELGAYVLLAGVDHDKNTSLHLAEYRADYAGKRKVQQGSPMMKDGQRQWVVFNDLELDSDDFPEVGRAFNEETGLVKEGFIAGARSMLMPMPELVDYGIGWMTRFRGNATEEG</sequence>
<keyword evidence="2 4" id="KW-0808">Transferase</keyword>
<dbReference type="InterPro" id="IPR003679">
    <property type="entry name" value="Amioglycoside_AcTrfase"/>
</dbReference>
<dbReference type="PANTHER" id="PTHR11104:SF0">
    <property type="entry name" value="SPBETA PROPHAGE-DERIVED AMINOGLYCOSIDE N(3')-ACETYLTRANSFERASE-LIKE PROTEIN YOKD"/>
    <property type="match status" value="1"/>
</dbReference>
<organism evidence="5 6">
    <name type="scientific">Paenibacillus gansuensis</name>
    <dbReference type="NCBI Taxonomy" id="306542"/>
    <lineage>
        <taxon>Bacteria</taxon>
        <taxon>Bacillati</taxon>
        <taxon>Bacillota</taxon>
        <taxon>Bacilli</taxon>
        <taxon>Bacillales</taxon>
        <taxon>Paenibacillaceae</taxon>
        <taxon>Paenibacillus</taxon>
    </lineage>
</organism>
<dbReference type="RefSeq" id="WP_377604033.1">
    <property type="nucleotide sequence ID" value="NZ_JBHUME010000009.1"/>
</dbReference>
<accession>A0ABW5PGX6</accession>
<keyword evidence="4" id="KW-0046">Antibiotic resistance</keyword>
<name>A0ABW5PGX6_9BACL</name>
<evidence type="ECO:0000256" key="4">
    <source>
        <dbReference type="RuleBase" id="RU365031"/>
    </source>
</evidence>
<dbReference type="PANTHER" id="PTHR11104">
    <property type="entry name" value="AMINOGLYCOSIDE N3-ACETYLTRANSFERASE"/>
    <property type="match status" value="1"/>
</dbReference>
<comment type="similarity">
    <text evidence="1 4">Belongs to the antibiotic N-acetyltransferase family.</text>
</comment>
<evidence type="ECO:0000313" key="5">
    <source>
        <dbReference type="EMBL" id="MFD2613828.1"/>
    </source>
</evidence>
<evidence type="ECO:0000256" key="1">
    <source>
        <dbReference type="ARBA" id="ARBA00006383"/>
    </source>
</evidence>
<dbReference type="Proteomes" id="UP001597541">
    <property type="component" value="Unassembled WGS sequence"/>
</dbReference>
<keyword evidence="3 4" id="KW-0012">Acyltransferase</keyword>
<keyword evidence="6" id="KW-1185">Reference proteome</keyword>
<evidence type="ECO:0000256" key="3">
    <source>
        <dbReference type="ARBA" id="ARBA00023315"/>
    </source>
</evidence>
<evidence type="ECO:0000256" key="2">
    <source>
        <dbReference type="ARBA" id="ARBA00022679"/>
    </source>
</evidence>
<dbReference type="Pfam" id="PF02522">
    <property type="entry name" value="Antibiotic_NAT"/>
    <property type="match status" value="1"/>
</dbReference>